<dbReference type="Gene3D" id="2.60.40.10">
    <property type="entry name" value="Immunoglobulins"/>
    <property type="match status" value="1"/>
</dbReference>
<evidence type="ECO:0000313" key="10">
    <source>
        <dbReference type="EMBL" id="OJR50751.1"/>
    </source>
</evidence>
<dbReference type="InterPro" id="IPR006102">
    <property type="entry name" value="Ig-like_GH2"/>
</dbReference>
<feature type="domain" description="Glycoside hydrolase family 2 catalytic" evidence="8">
    <location>
        <begin position="274"/>
        <end position="528"/>
    </location>
</feature>
<evidence type="ECO:0000256" key="1">
    <source>
        <dbReference type="ARBA" id="ARBA00007401"/>
    </source>
</evidence>
<dbReference type="FunFam" id="2.60.40.10:FF:001198">
    <property type="entry name" value="Beta-glucuronidase UidA"/>
    <property type="match status" value="1"/>
</dbReference>
<dbReference type="PANTHER" id="PTHR10066:SF67">
    <property type="entry name" value="BETA-GLUCURONIDASE"/>
    <property type="match status" value="1"/>
</dbReference>
<dbReference type="GO" id="GO:0030246">
    <property type="term" value="F:carbohydrate binding"/>
    <property type="evidence" value="ECO:0007669"/>
    <property type="project" value="TreeGrafter"/>
</dbReference>
<dbReference type="FunFam" id="3.20.20.80:FF:000080">
    <property type="entry name" value="Beta-glucuronidase UidA"/>
    <property type="match status" value="1"/>
</dbReference>
<dbReference type="InterPro" id="IPR023232">
    <property type="entry name" value="Glyco_hydro_2_AS"/>
</dbReference>
<dbReference type="SUPFAM" id="SSF49303">
    <property type="entry name" value="beta-Galactosidase/glucuronidase domain"/>
    <property type="match status" value="1"/>
</dbReference>
<accession>A0A8E2GXX7</accession>
<dbReference type="AlphaFoldDB" id="A0A8E2GXX7"/>
<dbReference type="PRINTS" id="PR00132">
    <property type="entry name" value="GLHYDRLASE2"/>
</dbReference>
<dbReference type="Gene3D" id="3.20.20.80">
    <property type="entry name" value="Glycosidases"/>
    <property type="match status" value="1"/>
</dbReference>
<dbReference type="Gene3D" id="2.60.120.260">
    <property type="entry name" value="Galactose-binding domain-like"/>
    <property type="match status" value="1"/>
</dbReference>
<dbReference type="EMBL" id="MOKI01000058">
    <property type="protein sequence ID" value="OJR50751.1"/>
    <property type="molecule type" value="Genomic_DNA"/>
</dbReference>
<dbReference type="FunFam" id="2.60.120.260:FF:000027">
    <property type="entry name" value="Beta-glucuronidase"/>
    <property type="match status" value="1"/>
</dbReference>
<dbReference type="InterPro" id="IPR006101">
    <property type="entry name" value="Glyco_hydro_2"/>
</dbReference>
<dbReference type="NCBIfam" id="NF007538">
    <property type="entry name" value="PRK10150.1"/>
    <property type="match status" value="1"/>
</dbReference>
<organism evidence="10 11">
    <name type="scientific">Escherichia coli</name>
    <dbReference type="NCBI Taxonomy" id="562"/>
    <lineage>
        <taxon>Bacteria</taxon>
        <taxon>Pseudomonadati</taxon>
        <taxon>Pseudomonadota</taxon>
        <taxon>Gammaproteobacteria</taxon>
        <taxon>Enterobacterales</taxon>
        <taxon>Enterobacteriaceae</taxon>
        <taxon>Escherichia</taxon>
    </lineage>
</organism>
<dbReference type="InterPro" id="IPR013783">
    <property type="entry name" value="Ig-like_fold"/>
</dbReference>
<comment type="caution">
    <text evidence="10">The sequence shown here is derived from an EMBL/GenBank/DDBJ whole genome shotgun (WGS) entry which is preliminary data.</text>
</comment>
<evidence type="ECO:0000259" key="8">
    <source>
        <dbReference type="Pfam" id="PF02836"/>
    </source>
</evidence>
<dbReference type="GO" id="GO:0005975">
    <property type="term" value="P:carbohydrate metabolic process"/>
    <property type="evidence" value="ECO:0007669"/>
    <property type="project" value="InterPro"/>
</dbReference>
<dbReference type="GO" id="GO:0019391">
    <property type="term" value="P:glucuronoside catabolic process"/>
    <property type="evidence" value="ECO:0007669"/>
    <property type="project" value="TreeGrafter"/>
</dbReference>
<sequence length="528" mass="59925">MLRPVETPTREIKKLDGLWAFSLDRENCGIDQRWWGSVLQESRAIAVPGSFNDQFADADIRNYVGNVWYQREVFIPKGWAGQRIVLRFDAVTHYGKVWVNNQEVMEHQGGYTPFEADVTPYVIAGKSVRITVCVNNELNWQTIPPGMVITDENGKKKQSYFHDFFNYAGIHRSVMLYTTPNTWVDDITVVTHVAQDCNHASVDWQVVANGDVSVELRDADQQVVATGQGTSGTLQVVNPHLWQPGEGYLYELCVTAKSQTECDFYPLRVGIRSVAVKGEQFLINHKPFYFTGFGRHEDADLRGKGFDNELMVHDHALMDWIGANSYRTSHYPYAEEMLDWADEHGIVVIDETAAVGFNLSLGIGFEAGNKPKELYSEEAVNGETQQAHLQAIKELIARDKNHPSVVMWSIANEPDTRPQGAREYFAPLAEATRKLDPTRPITCVNVMFCDAHTDTISDLFDVLCLNRYYGWYVQSGDLETAEKVLEKELLAWQEKLHQPIIITEYGVDTLAGLHSMYTDMWSEEYQCA</sequence>
<dbReference type="Pfam" id="PF02836">
    <property type="entry name" value="Glyco_hydro_2_C"/>
    <property type="match status" value="1"/>
</dbReference>
<evidence type="ECO:0000259" key="9">
    <source>
        <dbReference type="Pfam" id="PF02837"/>
    </source>
</evidence>
<evidence type="ECO:0000256" key="2">
    <source>
        <dbReference type="ARBA" id="ARBA00012761"/>
    </source>
</evidence>
<keyword evidence="5 6" id="KW-0326">Glycosidase</keyword>
<dbReference type="PROSITE" id="PS00719">
    <property type="entry name" value="GLYCOSYL_HYDROL_F2_1"/>
    <property type="match status" value="1"/>
</dbReference>
<evidence type="ECO:0000256" key="4">
    <source>
        <dbReference type="ARBA" id="ARBA00022801"/>
    </source>
</evidence>
<dbReference type="EC" id="3.2.1.31" evidence="2"/>
<comment type="similarity">
    <text evidence="1 6">Belongs to the glycosyl hydrolase 2 family.</text>
</comment>
<dbReference type="GO" id="GO:0004566">
    <property type="term" value="F:beta-glucuronidase activity"/>
    <property type="evidence" value="ECO:0007669"/>
    <property type="project" value="UniProtKB-EC"/>
</dbReference>
<dbReference type="SUPFAM" id="SSF49785">
    <property type="entry name" value="Galactose-binding domain-like"/>
    <property type="match status" value="1"/>
</dbReference>
<dbReference type="InterPro" id="IPR008979">
    <property type="entry name" value="Galactose-bd-like_sf"/>
</dbReference>
<proteinExistence type="inferred from homology"/>
<protein>
    <recommendedName>
        <fullName evidence="3">Beta-glucuronidase</fullName>
        <ecNumber evidence="2">3.2.1.31</ecNumber>
    </recommendedName>
</protein>
<dbReference type="PROSITE" id="PS00608">
    <property type="entry name" value="GLYCOSYL_HYDROL_F2_2"/>
    <property type="match status" value="1"/>
</dbReference>
<dbReference type="InterPro" id="IPR023230">
    <property type="entry name" value="Glyco_hydro_2_CS"/>
</dbReference>
<evidence type="ECO:0000259" key="7">
    <source>
        <dbReference type="Pfam" id="PF00703"/>
    </source>
</evidence>
<feature type="domain" description="Glycoside hydrolase family 2 immunoglobulin-like beta-sandwich" evidence="7">
    <location>
        <begin position="184"/>
        <end position="272"/>
    </location>
</feature>
<gene>
    <name evidence="10" type="ORF">BK383_24540</name>
</gene>
<dbReference type="PANTHER" id="PTHR10066">
    <property type="entry name" value="BETA-GLUCURONIDASE"/>
    <property type="match status" value="1"/>
</dbReference>
<evidence type="ECO:0000256" key="3">
    <source>
        <dbReference type="ARBA" id="ARBA00016205"/>
    </source>
</evidence>
<dbReference type="Pfam" id="PF02837">
    <property type="entry name" value="Glyco_hydro_2_N"/>
    <property type="match status" value="1"/>
</dbReference>
<keyword evidence="4 6" id="KW-0378">Hydrolase</keyword>
<dbReference type="InterPro" id="IPR017853">
    <property type="entry name" value="GH"/>
</dbReference>
<dbReference type="InterPro" id="IPR006104">
    <property type="entry name" value="Glyco_hydro_2_N"/>
</dbReference>
<evidence type="ECO:0000313" key="11">
    <source>
        <dbReference type="Proteomes" id="UP000184277"/>
    </source>
</evidence>
<evidence type="ECO:0000256" key="5">
    <source>
        <dbReference type="ARBA" id="ARBA00023295"/>
    </source>
</evidence>
<dbReference type="InterPro" id="IPR006103">
    <property type="entry name" value="Glyco_hydro_2_cat"/>
</dbReference>
<dbReference type="InterPro" id="IPR036156">
    <property type="entry name" value="Beta-gal/glucu_dom_sf"/>
</dbReference>
<dbReference type="Pfam" id="PF00703">
    <property type="entry name" value="Glyco_hydro_2"/>
    <property type="match status" value="1"/>
</dbReference>
<feature type="domain" description="Glycosyl hydrolases family 2 sugar binding" evidence="9">
    <location>
        <begin position="12"/>
        <end position="180"/>
    </location>
</feature>
<name>A0A8E2GXX7_ECOLX</name>
<dbReference type="SUPFAM" id="SSF51445">
    <property type="entry name" value="(Trans)glycosidases"/>
    <property type="match status" value="1"/>
</dbReference>
<dbReference type="Proteomes" id="UP000184277">
    <property type="component" value="Unassembled WGS sequence"/>
</dbReference>
<reference evidence="10 11" key="1">
    <citation type="submission" date="2016-10" db="EMBL/GenBank/DDBJ databases">
        <title>Comprehensive resistome analysis reveals the prevalence of NDM and MCR-1 in Chinese poultry production.</title>
        <authorList>
            <person name="Wang Y."/>
            <person name="Zhang R."/>
            <person name="Li J."/>
            <person name="Wu Z."/>
            <person name="Wenjuan Y."/>
            <person name="Schwarz S."/>
            <person name="Tyrrell J."/>
            <person name="Zheng Y."/>
            <person name="Wang S."/>
            <person name="Shen Z."/>
            <person name="Liu Z."/>
            <person name="Lei L."/>
            <person name="Li M."/>
            <person name="Zhang Q."/>
            <person name="Wu C."/>
            <person name="Zhang Q."/>
            <person name="Wu Y."/>
            <person name="Walsh T."/>
            <person name="Shen J."/>
        </authorList>
    </citation>
    <scope>NUCLEOTIDE SEQUENCE [LARGE SCALE GENOMIC DNA]</scope>
    <source>
        <strain evidence="10 11">570</strain>
    </source>
</reference>
<evidence type="ECO:0000256" key="6">
    <source>
        <dbReference type="RuleBase" id="RU361154"/>
    </source>
</evidence>